<feature type="compositionally biased region" description="Basic and acidic residues" evidence="1">
    <location>
        <begin position="20"/>
        <end position="29"/>
    </location>
</feature>
<dbReference type="EMBL" id="MTYJ01000524">
    <property type="protein sequence ID" value="OWA55063.1"/>
    <property type="molecule type" value="Genomic_DNA"/>
</dbReference>
<name>A0A9X6NLH6_HYPEX</name>
<accession>A0A9X6NLH6</accession>
<evidence type="ECO:0000313" key="2">
    <source>
        <dbReference type="EMBL" id="OWA55063.1"/>
    </source>
</evidence>
<protein>
    <submittedName>
        <fullName evidence="2">Uncharacterized protein</fullName>
    </submittedName>
</protein>
<comment type="caution">
    <text evidence="2">The sequence shown here is derived from an EMBL/GenBank/DDBJ whole genome shotgun (WGS) entry which is preliminary data.</text>
</comment>
<evidence type="ECO:0000313" key="3">
    <source>
        <dbReference type="Proteomes" id="UP000192578"/>
    </source>
</evidence>
<sequence>MRSVNVRAGSRIFNVFQTGRPREKAREAATGKTPHRSKTSRAREARRMRGENYGRPKHAENKDGWILPSLYSQCSWQKQTNRRGRRNYRSIAGEKSAKISTPVGGRSIPCVLQHRILSAQWLAQPSPLTALPHIVDCRPTSRLPLRLSFYHGFSKTSDRNDRISPHNPHVATINAEKFTACISTLSLIQSIPGSTHPVEVLLSWTDSCGPNLLPAGQAGCLRRKRKG</sequence>
<reference evidence="3" key="1">
    <citation type="submission" date="2017-01" db="EMBL/GenBank/DDBJ databases">
        <title>Comparative genomics of anhydrobiosis in the tardigrade Hypsibius dujardini.</title>
        <authorList>
            <person name="Yoshida Y."/>
            <person name="Koutsovoulos G."/>
            <person name="Laetsch D."/>
            <person name="Stevens L."/>
            <person name="Kumar S."/>
            <person name="Horikawa D."/>
            <person name="Ishino K."/>
            <person name="Komine S."/>
            <person name="Tomita M."/>
            <person name="Blaxter M."/>
            <person name="Arakawa K."/>
        </authorList>
    </citation>
    <scope>NUCLEOTIDE SEQUENCE [LARGE SCALE GENOMIC DNA]</scope>
    <source>
        <strain evidence="3">Z151</strain>
    </source>
</reference>
<gene>
    <name evidence="2" type="ORF">BV898_19448</name>
</gene>
<proteinExistence type="predicted"/>
<evidence type="ECO:0000256" key="1">
    <source>
        <dbReference type="SAM" id="MobiDB-lite"/>
    </source>
</evidence>
<keyword evidence="3" id="KW-1185">Reference proteome</keyword>
<dbReference type="Proteomes" id="UP000192578">
    <property type="component" value="Unassembled WGS sequence"/>
</dbReference>
<organism evidence="2 3">
    <name type="scientific">Hypsibius exemplaris</name>
    <name type="common">Freshwater tardigrade</name>
    <dbReference type="NCBI Taxonomy" id="2072580"/>
    <lineage>
        <taxon>Eukaryota</taxon>
        <taxon>Metazoa</taxon>
        <taxon>Ecdysozoa</taxon>
        <taxon>Tardigrada</taxon>
        <taxon>Eutardigrada</taxon>
        <taxon>Parachela</taxon>
        <taxon>Hypsibioidea</taxon>
        <taxon>Hypsibiidae</taxon>
        <taxon>Hypsibius</taxon>
    </lineage>
</organism>
<feature type="region of interest" description="Disordered" evidence="1">
    <location>
        <begin position="18"/>
        <end position="59"/>
    </location>
</feature>
<dbReference type="AlphaFoldDB" id="A0A9X6NLH6"/>
<feature type="compositionally biased region" description="Basic and acidic residues" evidence="1">
    <location>
        <begin position="41"/>
        <end position="59"/>
    </location>
</feature>